<feature type="signal peptide" evidence="1">
    <location>
        <begin position="1"/>
        <end position="26"/>
    </location>
</feature>
<keyword evidence="1" id="KW-0732">Signal</keyword>
<reference evidence="2 3" key="1">
    <citation type="submission" date="2019-05" db="EMBL/GenBank/DDBJ databases">
        <authorList>
            <person name="Qu J.-H."/>
        </authorList>
    </citation>
    <scope>NUCLEOTIDE SEQUENCE [LARGE SCALE GENOMIC DNA]</scope>
    <source>
        <strain evidence="2 3">NS28</strain>
    </source>
</reference>
<sequence>MKYTVLQTFKRYSVFLFLACWLPACVDEVQLPSRSVESRLVVEGLITNEKPPYTIKLTFTGAYNSLIYGQTEIPVNGALVSITEVGGNTVFLDQDPLTPANYWMRDTAFTGKPGKSYQLKIQLENGVTYVSEPEMLNPVADIDRIYAEFRERPNDEFFEPDHYVILLDTKDPSTTGNYYRWSGYGYVPRLSTGEPIGMGRCCNWCWVPVYSSRSDVLSDVLVNGSSISRRPVMSSPIYYAGRHYIEVRQYSLTKSAYQFWLNFEEQRKRNGSLFDPLPASIEGNVHREDDASVLALGYFGASAVSIKRTVIPGDTLNAQRIAIKYSNVFIEDGNCQLVYSQGQLTPPANW</sequence>
<keyword evidence="3" id="KW-1185">Reference proteome</keyword>
<dbReference type="EMBL" id="VBSN01000066">
    <property type="protein sequence ID" value="KAA6436715.1"/>
    <property type="molecule type" value="Genomic_DNA"/>
</dbReference>
<gene>
    <name evidence="2" type="ORF">FEM33_21490</name>
</gene>
<evidence type="ECO:0000313" key="2">
    <source>
        <dbReference type="EMBL" id="KAA6436715.1"/>
    </source>
</evidence>
<proteinExistence type="predicted"/>
<evidence type="ECO:0000313" key="3">
    <source>
        <dbReference type="Proteomes" id="UP000323994"/>
    </source>
</evidence>
<organism evidence="2 3">
    <name type="scientific">Dyadobacter flavalbus</name>
    <dbReference type="NCBI Taxonomy" id="2579942"/>
    <lineage>
        <taxon>Bacteria</taxon>
        <taxon>Pseudomonadati</taxon>
        <taxon>Bacteroidota</taxon>
        <taxon>Cytophagia</taxon>
        <taxon>Cytophagales</taxon>
        <taxon>Spirosomataceae</taxon>
        <taxon>Dyadobacter</taxon>
    </lineage>
</organism>
<name>A0A5M8QKS2_9BACT</name>
<dbReference type="RefSeq" id="WP_139014035.1">
    <property type="nucleotide sequence ID" value="NZ_VBSN01000066.1"/>
</dbReference>
<dbReference type="Proteomes" id="UP000323994">
    <property type="component" value="Unassembled WGS sequence"/>
</dbReference>
<dbReference type="AlphaFoldDB" id="A0A5M8QKS2"/>
<dbReference type="InterPro" id="IPR025345">
    <property type="entry name" value="DUF4249"/>
</dbReference>
<comment type="caution">
    <text evidence="2">The sequence shown here is derived from an EMBL/GenBank/DDBJ whole genome shotgun (WGS) entry which is preliminary data.</text>
</comment>
<protein>
    <submittedName>
        <fullName evidence="2">DUF4249 domain-containing protein</fullName>
    </submittedName>
</protein>
<accession>A0A5M8QKS2</accession>
<feature type="chain" id="PRO_5024445644" evidence="1">
    <location>
        <begin position="27"/>
        <end position="350"/>
    </location>
</feature>
<evidence type="ECO:0000256" key="1">
    <source>
        <dbReference type="SAM" id="SignalP"/>
    </source>
</evidence>
<dbReference type="OrthoDB" id="922982at2"/>
<dbReference type="Pfam" id="PF14054">
    <property type="entry name" value="DUF4249"/>
    <property type="match status" value="1"/>
</dbReference>